<organism evidence="2 3">
    <name type="scientific">Lignipirellula cremea</name>
    <dbReference type="NCBI Taxonomy" id="2528010"/>
    <lineage>
        <taxon>Bacteria</taxon>
        <taxon>Pseudomonadati</taxon>
        <taxon>Planctomycetota</taxon>
        <taxon>Planctomycetia</taxon>
        <taxon>Pirellulales</taxon>
        <taxon>Pirellulaceae</taxon>
        <taxon>Lignipirellula</taxon>
    </lineage>
</organism>
<keyword evidence="3" id="KW-1185">Reference proteome</keyword>
<dbReference type="EMBL" id="CP036433">
    <property type="protein sequence ID" value="QDU99199.1"/>
    <property type="molecule type" value="Genomic_DNA"/>
</dbReference>
<evidence type="ECO:0000256" key="1">
    <source>
        <dbReference type="SAM" id="MobiDB-lite"/>
    </source>
</evidence>
<dbReference type="KEGG" id="lcre:Pla8534_71120"/>
<reference evidence="2 3" key="1">
    <citation type="submission" date="2019-02" db="EMBL/GenBank/DDBJ databases">
        <title>Deep-cultivation of Planctomycetes and their phenomic and genomic characterization uncovers novel biology.</title>
        <authorList>
            <person name="Wiegand S."/>
            <person name="Jogler M."/>
            <person name="Boedeker C."/>
            <person name="Pinto D."/>
            <person name="Vollmers J."/>
            <person name="Rivas-Marin E."/>
            <person name="Kohn T."/>
            <person name="Peeters S.H."/>
            <person name="Heuer A."/>
            <person name="Rast P."/>
            <person name="Oberbeckmann S."/>
            <person name="Bunk B."/>
            <person name="Jeske O."/>
            <person name="Meyerdierks A."/>
            <person name="Storesund J.E."/>
            <person name="Kallscheuer N."/>
            <person name="Luecker S."/>
            <person name="Lage O.M."/>
            <person name="Pohl T."/>
            <person name="Merkel B.J."/>
            <person name="Hornburger P."/>
            <person name="Mueller R.-W."/>
            <person name="Bruemmer F."/>
            <person name="Labrenz M."/>
            <person name="Spormann A.M."/>
            <person name="Op den Camp H."/>
            <person name="Overmann J."/>
            <person name="Amann R."/>
            <person name="Jetten M.S.M."/>
            <person name="Mascher T."/>
            <person name="Medema M.H."/>
            <person name="Devos D.P."/>
            <person name="Kaster A.-K."/>
            <person name="Ovreas L."/>
            <person name="Rohde M."/>
            <person name="Galperin M.Y."/>
            <person name="Jogler C."/>
        </authorList>
    </citation>
    <scope>NUCLEOTIDE SEQUENCE [LARGE SCALE GENOMIC DNA]</scope>
    <source>
        <strain evidence="2 3">Pla85_3_4</strain>
    </source>
</reference>
<evidence type="ECO:0000313" key="3">
    <source>
        <dbReference type="Proteomes" id="UP000317648"/>
    </source>
</evidence>
<protein>
    <submittedName>
        <fullName evidence="2">Uncharacterized protein</fullName>
    </submittedName>
</protein>
<dbReference type="Proteomes" id="UP000317648">
    <property type="component" value="Chromosome"/>
</dbReference>
<accession>A0A518E530</accession>
<feature type="region of interest" description="Disordered" evidence="1">
    <location>
        <begin position="64"/>
        <end position="92"/>
    </location>
</feature>
<proteinExistence type="predicted"/>
<gene>
    <name evidence="2" type="ORF">Pla8534_71120</name>
</gene>
<evidence type="ECO:0000313" key="2">
    <source>
        <dbReference type="EMBL" id="QDU99199.1"/>
    </source>
</evidence>
<sequence>MPGHMAYLAEPKTYYYFRPYNYLHIEQQQAEAGAWGADPGLPYSNEIFDAVFAQFEEGVEPPISRLSPEVVPTPLDGGAPMPLEDVVPRPID</sequence>
<dbReference type="AlphaFoldDB" id="A0A518E530"/>
<name>A0A518E530_9BACT</name>